<dbReference type="InterPro" id="IPR033732">
    <property type="entry name" value="ATP_synth_F1_a_nt-bd_dom"/>
</dbReference>
<comment type="similarity">
    <text evidence="3 14">Belongs to the ATPase alpha/beta chains family.</text>
</comment>
<feature type="site" description="Required for activity" evidence="14">
    <location>
        <position position="418"/>
    </location>
</feature>
<evidence type="ECO:0000256" key="13">
    <source>
        <dbReference type="ARBA" id="ARBA00026013"/>
    </source>
</evidence>
<keyword evidence="12 14" id="KW-0066">ATP synthesis</keyword>
<dbReference type="SUPFAM" id="SSF47917">
    <property type="entry name" value="C-terminal domain of alpha and beta subunits of F1 ATP synthase"/>
    <property type="match status" value="1"/>
</dbReference>
<organism evidence="19 20">
    <name type="scientific">Polyangium spumosum</name>
    <dbReference type="NCBI Taxonomy" id="889282"/>
    <lineage>
        <taxon>Bacteria</taxon>
        <taxon>Pseudomonadati</taxon>
        <taxon>Myxococcota</taxon>
        <taxon>Polyangia</taxon>
        <taxon>Polyangiales</taxon>
        <taxon>Polyangiaceae</taxon>
        <taxon>Polyangium</taxon>
    </lineage>
</organism>
<dbReference type="NCBIfam" id="TIGR00962">
    <property type="entry name" value="atpA"/>
    <property type="match status" value="1"/>
</dbReference>
<dbReference type="FunFam" id="2.40.30.20:FF:000001">
    <property type="entry name" value="ATP synthase subunit alpha"/>
    <property type="match status" value="1"/>
</dbReference>
<dbReference type="Pfam" id="PF02874">
    <property type="entry name" value="ATP-synt_ab_N"/>
    <property type="match status" value="1"/>
</dbReference>
<reference evidence="19 20" key="1">
    <citation type="submission" date="2019-10" db="EMBL/GenBank/DDBJ databases">
        <title>A soil myxobacterium in the family Polyangiaceae.</title>
        <authorList>
            <person name="Li Y."/>
            <person name="Wang J."/>
        </authorList>
    </citation>
    <scope>NUCLEOTIDE SEQUENCE [LARGE SCALE GENOMIC DNA]</scope>
    <source>
        <strain evidence="19 20">DSM 14734</strain>
    </source>
</reference>
<comment type="function">
    <text evidence="1 14">Produces ATP from ADP in the presence of a proton gradient across the membrane. The alpha chain is a regulatory subunit.</text>
</comment>
<dbReference type="Proteomes" id="UP000440224">
    <property type="component" value="Unassembled WGS sequence"/>
</dbReference>
<keyword evidence="14" id="KW-1003">Cell membrane</keyword>
<evidence type="ECO:0000256" key="9">
    <source>
        <dbReference type="ARBA" id="ARBA00023065"/>
    </source>
</evidence>
<evidence type="ECO:0000259" key="16">
    <source>
        <dbReference type="Pfam" id="PF00006"/>
    </source>
</evidence>
<dbReference type="AlphaFoldDB" id="A0A6N7PLR0"/>
<keyword evidence="4 14" id="KW-0813">Transport</keyword>
<dbReference type="CDD" id="cd01132">
    <property type="entry name" value="F1-ATPase_alpha_CD"/>
    <property type="match status" value="1"/>
</dbReference>
<evidence type="ECO:0000313" key="20">
    <source>
        <dbReference type="Proteomes" id="UP000440224"/>
    </source>
</evidence>
<dbReference type="EC" id="7.1.2.2" evidence="14"/>
<evidence type="ECO:0000259" key="18">
    <source>
        <dbReference type="Pfam" id="PF02874"/>
    </source>
</evidence>
<feature type="domain" description="ATPase F1/V1/A1 complex alpha/beta subunit N-terminal" evidence="18">
    <location>
        <begin position="26"/>
        <end position="96"/>
    </location>
</feature>
<dbReference type="InterPro" id="IPR005294">
    <property type="entry name" value="ATP_synth_F1_asu"/>
</dbReference>
<comment type="subunit">
    <text evidence="13">F-type ATPases have 2 components, CF(1) - the catalytic core - and CF(0) - the membrane proton channel. CF(1) has five subunits: alpha(3), beta(3), gamma(1), delta(1), epsilon(1). CF(0) has four main subunits: a(1), b(1), b'(1) and c(9-12).</text>
</comment>
<dbReference type="InterPro" id="IPR036121">
    <property type="entry name" value="ATPase_F1/V1/A1_a/bsu_N_sf"/>
</dbReference>
<dbReference type="Pfam" id="PF00306">
    <property type="entry name" value="ATP-synt_ab_C"/>
    <property type="match status" value="1"/>
</dbReference>
<evidence type="ECO:0000313" key="19">
    <source>
        <dbReference type="EMBL" id="MRG92859.1"/>
    </source>
</evidence>
<dbReference type="GO" id="GO:0043531">
    <property type="term" value="F:ADP binding"/>
    <property type="evidence" value="ECO:0007669"/>
    <property type="project" value="TreeGrafter"/>
</dbReference>
<keyword evidence="6 14" id="KW-0375">Hydrogen ion transport</keyword>
<keyword evidence="7 14" id="KW-0067">ATP-binding</keyword>
<dbReference type="EMBL" id="WJIE01000003">
    <property type="protein sequence ID" value="MRG92859.1"/>
    <property type="molecule type" value="Genomic_DNA"/>
</dbReference>
<dbReference type="OrthoDB" id="9803053at2"/>
<evidence type="ECO:0000256" key="10">
    <source>
        <dbReference type="ARBA" id="ARBA00023136"/>
    </source>
</evidence>
<dbReference type="CDD" id="cd18116">
    <property type="entry name" value="ATP-synt_F1_alpha_N"/>
    <property type="match status" value="1"/>
</dbReference>
<dbReference type="InterPro" id="IPR023366">
    <property type="entry name" value="ATP_synth_asu-like_sf"/>
</dbReference>
<evidence type="ECO:0000256" key="15">
    <source>
        <dbReference type="SAM" id="MobiDB-lite"/>
    </source>
</evidence>
<keyword evidence="9 14" id="KW-0406">Ion transport</keyword>
<evidence type="ECO:0000256" key="2">
    <source>
        <dbReference type="ARBA" id="ARBA00004370"/>
    </source>
</evidence>
<keyword evidence="5 14" id="KW-0547">Nucleotide-binding</keyword>
<dbReference type="PROSITE" id="PS00152">
    <property type="entry name" value="ATPASE_ALPHA_BETA"/>
    <property type="match status" value="1"/>
</dbReference>
<dbReference type="FunFam" id="1.20.150.20:FF:000001">
    <property type="entry name" value="ATP synthase subunit alpha"/>
    <property type="match status" value="1"/>
</dbReference>
<evidence type="ECO:0000256" key="4">
    <source>
        <dbReference type="ARBA" id="ARBA00022448"/>
    </source>
</evidence>
<dbReference type="Gene3D" id="3.40.50.300">
    <property type="entry name" value="P-loop containing nucleotide triphosphate hydrolases"/>
    <property type="match status" value="1"/>
</dbReference>
<protein>
    <recommendedName>
        <fullName evidence="14">ATP synthase subunit alpha</fullName>
        <ecNumber evidence="14">7.1.2.2</ecNumber>
    </recommendedName>
    <alternativeName>
        <fullName evidence="14">ATP synthase F1 sector subunit alpha</fullName>
    </alternativeName>
    <alternativeName>
        <fullName evidence="14">F-ATPase subunit alpha</fullName>
    </alternativeName>
</protein>
<feature type="domain" description="ATPase F1/V1/A1 complex alpha/beta subunit nucleotide-binding" evidence="16">
    <location>
        <begin position="365"/>
        <end position="420"/>
    </location>
</feature>
<dbReference type="PANTHER" id="PTHR48082:SF2">
    <property type="entry name" value="ATP SYNTHASE SUBUNIT ALPHA, MITOCHONDRIAL"/>
    <property type="match status" value="1"/>
</dbReference>
<keyword evidence="8 14" id="KW-1278">Translocase</keyword>
<feature type="domain" description="ATP synthase alpha subunit C-terminal" evidence="17">
    <location>
        <begin position="427"/>
        <end position="552"/>
    </location>
</feature>
<evidence type="ECO:0000256" key="8">
    <source>
        <dbReference type="ARBA" id="ARBA00022967"/>
    </source>
</evidence>
<dbReference type="InterPro" id="IPR000194">
    <property type="entry name" value="ATPase_F1/V1/A1_a/bsu_nucl-bd"/>
</dbReference>
<evidence type="ECO:0000256" key="3">
    <source>
        <dbReference type="ARBA" id="ARBA00008936"/>
    </source>
</evidence>
<keyword evidence="10 14" id="KW-0472">Membrane</keyword>
<sequence>MQLRAEEISQIIKKQIQNIDKAALVTEVGTVLTVGDGIARVHGLSRAMAGELVEFVGAGGETLAGLVLNLEADNVGCAIFGDTSIIKEGDSVKRTGRILDVPAGEAVVGRVVNALGMPIDGKGPIETKERRRVEVKAPGIIQRQPVKDPLQTGIKAIDAMIPIGRGQRELIIGDRQVGKTAVAVDAIINQKGKGVHCIYVAIGQKLSTVRQVVDRLESYGAMEYTTVVAATASETAPLQYIAPYTGVTMGEYFRDTGRHALCIYDDLSKQAVAYRQLSLLLRRPPGREAYPGDVFYLHSRLLERAAKMADVVWVVKKGTPAPPPGDRDYRGADGKIHIGEQGKESSQHSLKEMGSDYEIIKDKWSGGSLTALPIIETQAGDVSAYIPTNVISITDGQIFLEADLFYSGVRPAINVGISVSRVGGSAQIKAMRSVAGTLRLDLAQYRAMAAFAQFAGDLDEKTRKQLERGARMVEILKQGQYVPLSVEKQVLIIYAGINGFVDDLPVEVLGQFEEELYKYVESKHAGLLPAIAEKKALDDELKKQMNKAIESFKKTFVPGGKSKPAVEEEEAAEAPKAEAKATKKASKKAK</sequence>
<feature type="binding site" evidence="14">
    <location>
        <begin position="173"/>
        <end position="180"/>
    </location>
    <ligand>
        <name>ATP</name>
        <dbReference type="ChEBI" id="CHEBI:30616"/>
    </ligand>
</feature>
<proteinExistence type="inferred from homology"/>
<comment type="subcellular location">
    <subcellularLocation>
        <location evidence="14">Cell membrane</location>
        <topology evidence="14">Peripheral membrane protein</topology>
    </subcellularLocation>
    <subcellularLocation>
        <location evidence="2">Membrane</location>
    </subcellularLocation>
</comment>
<evidence type="ECO:0000256" key="5">
    <source>
        <dbReference type="ARBA" id="ARBA00022741"/>
    </source>
</evidence>
<dbReference type="SUPFAM" id="SSF52540">
    <property type="entry name" value="P-loop containing nucleoside triphosphate hydrolases"/>
    <property type="match status" value="2"/>
</dbReference>
<accession>A0A6N7PLR0</accession>
<evidence type="ECO:0000256" key="11">
    <source>
        <dbReference type="ARBA" id="ARBA00023196"/>
    </source>
</evidence>
<dbReference type="InterPro" id="IPR000793">
    <property type="entry name" value="ATP_synth_asu_C"/>
</dbReference>
<evidence type="ECO:0000256" key="7">
    <source>
        <dbReference type="ARBA" id="ARBA00022840"/>
    </source>
</evidence>
<evidence type="ECO:0000256" key="1">
    <source>
        <dbReference type="ARBA" id="ARBA00003784"/>
    </source>
</evidence>
<evidence type="ECO:0000256" key="12">
    <source>
        <dbReference type="ARBA" id="ARBA00023310"/>
    </source>
</evidence>
<feature type="region of interest" description="Disordered" evidence="15">
    <location>
        <begin position="556"/>
        <end position="590"/>
    </location>
</feature>
<dbReference type="GO" id="GO:0045259">
    <property type="term" value="C:proton-transporting ATP synthase complex"/>
    <property type="evidence" value="ECO:0007669"/>
    <property type="project" value="UniProtKB-KW"/>
</dbReference>
<keyword evidence="11 14" id="KW-0139">CF(1)</keyword>
<keyword evidence="20" id="KW-1185">Reference proteome</keyword>
<evidence type="ECO:0000259" key="17">
    <source>
        <dbReference type="Pfam" id="PF00306"/>
    </source>
</evidence>
<dbReference type="SUPFAM" id="SSF50615">
    <property type="entry name" value="N-terminal domain of alpha and beta subunits of F1 ATP synthase"/>
    <property type="match status" value="1"/>
</dbReference>
<dbReference type="Gene3D" id="1.20.150.20">
    <property type="entry name" value="ATP synthase alpha/beta chain, C-terminal domain"/>
    <property type="match status" value="1"/>
</dbReference>
<name>A0A6N7PLR0_9BACT</name>
<dbReference type="InterPro" id="IPR027417">
    <property type="entry name" value="P-loop_NTPase"/>
</dbReference>
<dbReference type="PANTHER" id="PTHR48082">
    <property type="entry name" value="ATP SYNTHASE SUBUNIT ALPHA, MITOCHONDRIAL"/>
    <property type="match status" value="1"/>
</dbReference>
<dbReference type="RefSeq" id="WP_153819680.1">
    <property type="nucleotide sequence ID" value="NZ_WJIE01000003.1"/>
</dbReference>
<dbReference type="GO" id="GO:0005524">
    <property type="term" value="F:ATP binding"/>
    <property type="evidence" value="ECO:0007669"/>
    <property type="project" value="UniProtKB-UniRule"/>
</dbReference>
<evidence type="ECO:0000256" key="14">
    <source>
        <dbReference type="HAMAP-Rule" id="MF_01346"/>
    </source>
</evidence>
<dbReference type="InterPro" id="IPR004100">
    <property type="entry name" value="ATPase_F1/V1/A1_a/bsu_N"/>
</dbReference>
<comment type="catalytic activity">
    <reaction evidence="14">
        <text>ATP + H2O + 4 H(+)(in) = ADP + phosphate + 5 H(+)(out)</text>
        <dbReference type="Rhea" id="RHEA:57720"/>
        <dbReference type="ChEBI" id="CHEBI:15377"/>
        <dbReference type="ChEBI" id="CHEBI:15378"/>
        <dbReference type="ChEBI" id="CHEBI:30616"/>
        <dbReference type="ChEBI" id="CHEBI:43474"/>
        <dbReference type="ChEBI" id="CHEBI:456216"/>
        <dbReference type="EC" id="7.1.2.2"/>
    </reaction>
</comment>
<dbReference type="GO" id="GO:0005886">
    <property type="term" value="C:plasma membrane"/>
    <property type="evidence" value="ECO:0007669"/>
    <property type="project" value="UniProtKB-SubCell"/>
</dbReference>
<dbReference type="InterPro" id="IPR038376">
    <property type="entry name" value="ATP_synth_asu_C_sf"/>
</dbReference>
<comment type="caution">
    <text evidence="19">The sequence shown here is derived from an EMBL/GenBank/DDBJ whole genome shotgun (WGS) entry which is preliminary data.</text>
</comment>
<dbReference type="Pfam" id="PF00006">
    <property type="entry name" value="ATP-synt_ab"/>
    <property type="match status" value="2"/>
</dbReference>
<dbReference type="HAMAP" id="MF_01346">
    <property type="entry name" value="ATP_synth_alpha_bact"/>
    <property type="match status" value="1"/>
</dbReference>
<dbReference type="CDD" id="cd18113">
    <property type="entry name" value="ATP-synt_F1_alpha_C"/>
    <property type="match status" value="1"/>
</dbReference>
<dbReference type="InterPro" id="IPR020003">
    <property type="entry name" value="ATPase_a/bsu_AS"/>
</dbReference>
<evidence type="ECO:0000256" key="6">
    <source>
        <dbReference type="ARBA" id="ARBA00022781"/>
    </source>
</evidence>
<feature type="domain" description="ATPase F1/V1/A1 complex alpha/beta subunit nucleotide-binding" evidence="16">
    <location>
        <begin position="153"/>
        <end position="309"/>
    </location>
</feature>
<dbReference type="Gene3D" id="2.40.30.20">
    <property type="match status" value="1"/>
</dbReference>
<dbReference type="GO" id="GO:0046933">
    <property type="term" value="F:proton-transporting ATP synthase activity, rotational mechanism"/>
    <property type="evidence" value="ECO:0007669"/>
    <property type="project" value="UniProtKB-UniRule"/>
</dbReference>
<gene>
    <name evidence="14" type="primary">atpA</name>
    <name evidence="19" type="ORF">GF068_13095</name>
</gene>